<keyword evidence="3" id="KW-1185">Reference proteome</keyword>
<dbReference type="EMBL" id="FNBW01000037">
    <property type="protein sequence ID" value="SDG61648.1"/>
    <property type="molecule type" value="Genomic_DNA"/>
</dbReference>
<dbReference type="AlphaFoldDB" id="A0A8G2BPS2"/>
<sequence length="93" mass="10115">MTRPLDDALLGFWAATRQLLPHQPKALQLNVRRAATAVTQAAREAAERPAGDPRTELREALDRASAELGWSDVMLIVNAAGRRCAGPTRRAAE</sequence>
<proteinExistence type="predicted"/>
<dbReference type="EMBL" id="FNBW01000036">
    <property type="protein sequence ID" value="SDG61168.1"/>
    <property type="molecule type" value="Genomic_DNA"/>
</dbReference>
<name>A0A8G2BPS2_9PROT</name>
<reference evidence="2 3" key="1">
    <citation type="submission" date="2016-10" db="EMBL/GenBank/DDBJ databases">
        <authorList>
            <person name="Varghese N."/>
            <person name="Submissions S."/>
        </authorList>
    </citation>
    <scope>NUCLEOTIDE SEQUENCE [LARGE SCALE GENOMIC DNA]</scope>
    <source>
        <strain evidence="2 3">DSM 18839</strain>
    </source>
</reference>
<protein>
    <submittedName>
        <fullName evidence="2">Uncharacterized protein</fullName>
    </submittedName>
</protein>
<comment type="caution">
    <text evidence="2">The sequence shown here is derived from an EMBL/GenBank/DDBJ whole genome shotgun (WGS) entry which is preliminary data.</text>
</comment>
<organism evidence="2 3">
    <name type="scientific">Thalassobaculum litoreum DSM 18839</name>
    <dbReference type="NCBI Taxonomy" id="1123362"/>
    <lineage>
        <taxon>Bacteria</taxon>
        <taxon>Pseudomonadati</taxon>
        <taxon>Pseudomonadota</taxon>
        <taxon>Alphaproteobacteria</taxon>
        <taxon>Rhodospirillales</taxon>
        <taxon>Thalassobaculaceae</taxon>
        <taxon>Thalassobaculum</taxon>
    </lineage>
</organism>
<evidence type="ECO:0000313" key="2">
    <source>
        <dbReference type="EMBL" id="SDG61648.1"/>
    </source>
</evidence>
<evidence type="ECO:0000313" key="1">
    <source>
        <dbReference type="EMBL" id="SDG61168.1"/>
    </source>
</evidence>
<dbReference type="RefSeq" id="WP_093154777.1">
    <property type="nucleotide sequence ID" value="NZ_FNBW01000036.1"/>
</dbReference>
<gene>
    <name evidence="1" type="ORF">SAMN05660686_05012</name>
    <name evidence="2" type="ORF">SAMN05660686_05032</name>
</gene>
<accession>A0A8G2BPS2</accession>
<dbReference type="Proteomes" id="UP000198615">
    <property type="component" value="Unassembled WGS sequence"/>
</dbReference>
<evidence type="ECO:0000313" key="3">
    <source>
        <dbReference type="Proteomes" id="UP000198615"/>
    </source>
</evidence>